<evidence type="ECO:0000313" key="5">
    <source>
        <dbReference type="WBParaSite" id="BPAG_0001326401-mRNA-1"/>
    </source>
</evidence>
<dbReference type="EMBL" id="UZAD01013363">
    <property type="protein sequence ID" value="VDN94377.1"/>
    <property type="molecule type" value="Genomic_DNA"/>
</dbReference>
<sequence>MSLIEEMKTLDDTKLISMQGSDNQILSQQLLNEKKKLLHSNLLQLANGNSMLRASLILLTLVMIFFTIVKTCKLFYQIRYQYQQKREVTLIINESDSEIPEILIKTHSTDDPYFVNKKSNKTKHKLNRTSHIWNAKSNFDSNPLPNKKIKFNLSLSNKSDSKCDKAKKATFGFTMDNFITKLNGKRNEKHQFQIYPVPESNLKSSLKSTETKNSDTNKTMTTHSEKNK</sequence>
<evidence type="ECO:0000256" key="2">
    <source>
        <dbReference type="SAM" id="Phobius"/>
    </source>
</evidence>
<reference evidence="3 4" key="2">
    <citation type="submission" date="2018-11" db="EMBL/GenBank/DDBJ databases">
        <authorList>
            <consortium name="Pathogen Informatics"/>
        </authorList>
    </citation>
    <scope>NUCLEOTIDE SEQUENCE [LARGE SCALE GENOMIC DNA]</scope>
</reference>
<evidence type="ECO:0000313" key="4">
    <source>
        <dbReference type="Proteomes" id="UP000278627"/>
    </source>
</evidence>
<protein>
    <submittedName>
        <fullName evidence="3 5">Uncharacterized protein</fullName>
    </submittedName>
</protein>
<reference evidence="5" key="1">
    <citation type="submission" date="2017-02" db="UniProtKB">
        <authorList>
            <consortium name="WormBaseParasite"/>
        </authorList>
    </citation>
    <scope>IDENTIFICATION</scope>
</reference>
<dbReference type="WBParaSite" id="BPAG_0001326401-mRNA-1">
    <property type="protein sequence ID" value="BPAG_0001326401-mRNA-1"/>
    <property type="gene ID" value="BPAG_0001326401"/>
</dbReference>
<keyword evidence="4" id="KW-1185">Reference proteome</keyword>
<feature type="transmembrane region" description="Helical" evidence="2">
    <location>
        <begin position="54"/>
        <end position="76"/>
    </location>
</feature>
<keyword evidence="2" id="KW-1133">Transmembrane helix</keyword>
<evidence type="ECO:0000256" key="1">
    <source>
        <dbReference type="SAM" id="MobiDB-lite"/>
    </source>
</evidence>
<dbReference type="AlphaFoldDB" id="A0A0N4TWF2"/>
<gene>
    <name evidence="3" type="ORF">BPAG_LOCUS13192</name>
</gene>
<accession>A0A0N4TWF2</accession>
<organism evidence="5">
    <name type="scientific">Brugia pahangi</name>
    <name type="common">Filarial nematode worm</name>
    <dbReference type="NCBI Taxonomy" id="6280"/>
    <lineage>
        <taxon>Eukaryota</taxon>
        <taxon>Metazoa</taxon>
        <taxon>Ecdysozoa</taxon>
        <taxon>Nematoda</taxon>
        <taxon>Chromadorea</taxon>
        <taxon>Rhabditida</taxon>
        <taxon>Spirurina</taxon>
        <taxon>Spiruromorpha</taxon>
        <taxon>Filarioidea</taxon>
        <taxon>Onchocercidae</taxon>
        <taxon>Brugia</taxon>
    </lineage>
</organism>
<evidence type="ECO:0000313" key="3">
    <source>
        <dbReference type="EMBL" id="VDN94377.1"/>
    </source>
</evidence>
<proteinExistence type="predicted"/>
<dbReference type="Proteomes" id="UP000278627">
    <property type="component" value="Unassembled WGS sequence"/>
</dbReference>
<feature type="region of interest" description="Disordered" evidence="1">
    <location>
        <begin position="197"/>
        <end position="228"/>
    </location>
</feature>
<keyword evidence="2" id="KW-0472">Membrane</keyword>
<keyword evidence="2" id="KW-0812">Transmembrane</keyword>
<name>A0A0N4TWF2_BRUPA</name>